<feature type="non-terminal residue" evidence="1">
    <location>
        <position position="149"/>
    </location>
</feature>
<proteinExistence type="predicted"/>
<sequence>LKASTEVKEAFQISLAKIVIKNSNDAQQDAFQLKPPDICQIYEQLDRTIKYGFWKDVANDMGYGKDAKWCSKYYTNTFKQALALEDFTKADKSKIESRIKELLAKNKAKDEILGECKKMFTNKNVFMNKIISFVHQRFYKLSQQHQELR</sequence>
<organism evidence="1">
    <name type="scientific">Trepomonas sp. PC1</name>
    <dbReference type="NCBI Taxonomy" id="1076344"/>
    <lineage>
        <taxon>Eukaryota</taxon>
        <taxon>Metamonada</taxon>
        <taxon>Diplomonadida</taxon>
        <taxon>Hexamitidae</taxon>
        <taxon>Hexamitinae</taxon>
        <taxon>Trepomonas</taxon>
    </lineage>
</organism>
<dbReference type="AlphaFoldDB" id="A0A146K9M0"/>
<reference evidence="1" key="1">
    <citation type="submission" date="2015-07" db="EMBL/GenBank/DDBJ databases">
        <title>Adaptation to a free-living lifestyle via gene acquisitions in the diplomonad Trepomonas sp. PC1.</title>
        <authorList>
            <person name="Xu F."/>
            <person name="Jerlstrom-Hultqvist J."/>
            <person name="Kolisko M."/>
            <person name="Simpson A.G.B."/>
            <person name="Roger A.J."/>
            <person name="Svard S.G."/>
            <person name="Andersson J.O."/>
        </authorList>
    </citation>
    <scope>NUCLEOTIDE SEQUENCE</scope>
    <source>
        <strain evidence="1">PC1</strain>
    </source>
</reference>
<feature type="non-terminal residue" evidence="1">
    <location>
        <position position="1"/>
    </location>
</feature>
<accession>A0A146K9M0</accession>
<name>A0A146K9M0_9EUKA</name>
<gene>
    <name evidence="1" type="ORF">TPC1_14502</name>
</gene>
<dbReference type="EMBL" id="GDID01003329">
    <property type="protein sequence ID" value="JAP93277.1"/>
    <property type="molecule type" value="Transcribed_RNA"/>
</dbReference>
<evidence type="ECO:0000313" key="1">
    <source>
        <dbReference type="EMBL" id="JAP93277.1"/>
    </source>
</evidence>
<protein>
    <submittedName>
        <fullName evidence="1">Uncharacterized protein</fullName>
    </submittedName>
</protein>